<sequence length="267" mass="28837">MAITTGQKQALMENLQLEITERARKLRAQYNVQAQGLKTRIEIRVNRIPISMRRKNIGDLFEKHNNTGAQAARSEVGPPVPAKNTPKNTQKKIPVEESESGPSTQVTASRATKRNSDEASLDKENKIDNPKKRQKAVPNLPERTTSRVNMDPKQILSPRSANSRTLPASPIKPAPPAKSTTDSRPPTRAGRKVAPHTNPAGAATSRARSNTATSGPKTTRGRNVSNTSTETVVKKAPAARLKKAAPAPAQPAQPASTAIGRVLRKRA</sequence>
<gene>
    <name evidence="12" type="ORF">BCON_0028g00170</name>
</gene>
<evidence type="ECO:0000256" key="8">
    <source>
        <dbReference type="ARBA" id="ARBA00023306"/>
    </source>
</evidence>
<feature type="region of interest" description="Disordered" evidence="10">
    <location>
        <begin position="68"/>
        <end position="267"/>
    </location>
</feature>
<keyword evidence="4" id="KW-0158">Chromosome</keyword>
<dbReference type="OrthoDB" id="2392550at2759"/>
<comment type="subcellular location">
    <subcellularLocation>
        <location evidence="2">Chromosome</location>
        <location evidence="2">Centromere</location>
    </subcellularLocation>
    <subcellularLocation>
        <location evidence="1">Nucleus</location>
    </subcellularLocation>
</comment>
<feature type="compositionally biased region" description="Polar residues" evidence="10">
    <location>
        <begin position="100"/>
        <end position="110"/>
    </location>
</feature>
<dbReference type="GO" id="GO:0051301">
    <property type="term" value="P:cell division"/>
    <property type="evidence" value="ECO:0007669"/>
    <property type="project" value="UniProtKB-KW"/>
</dbReference>
<evidence type="ECO:0000256" key="9">
    <source>
        <dbReference type="ARBA" id="ARBA00023328"/>
    </source>
</evidence>
<dbReference type="Proteomes" id="UP000297527">
    <property type="component" value="Unassembled WGS sequence"/>
</dbReference>
<keyword evidence="7" id="KW-0539">Nucleus</keyword>
<feature type="domain" description="Borealin N-terminal" evidence="11">
    <location>
        <begin position="7"/>
        <end position="63"/>
    </location>
</feature>
<dbReference type="GO" id="GO:0005634">
    <property type="term" value="C:nucleus"/>
    <property type="evidence" value="ECO:0007669"/>
    <property type="project" value="UniProtKB-SubCell"/>
</dbReference>
<reference evidence="12 13" key="1">
    <citation type="submission" date="2017-12" db="EMBL/GenBank/DDBJ databases">
        <title>Comparative genomics of Botrytis spp.</title>
        <authorList>
            <person name="Valero-Jimenez C.A."/>
            <person name="Tapia P."/>
            <person name="Veloso J."/>
            <person name="Silva-Moreno E."/>
            <person name="Staats M."/>
            <person name="Valdes J.H."/>
            <person name="Van Kan J.A.L."/>
        </authorList>
    </citation>
    <scope>NUCLEOTIDE SEQUENCE [LARGE SCALE GENOMIC DNA]</scope>
    <source>
        <strain evidence="12 13">MUCL11595</strain>
    </source>
</reference>
<comment type="caution">
    <text evidence="12">The sequence shown here is derived from an EMBL/GenBank/DDBJ whole genome shotgun (WGS) entry which is preliminary data.</text>
</comment>
<dbReference type="GO" id="GO:0000070">
    <property type="term" value="P:mitotic sister chromatid segregation"/>
    <property type="evidence" value="ECO:0007669"/>
    <property type="project" value="TreeGrafter"/>
</dbReference>
<evidence type="ECO:0000256" key="3">
    <source>
        <dbReference type="ARBA" id="ARBA00009914"/>
    </source>
</evidence>
<name>A0A4Z1II96_9HELO</name>
<evidence type="ECO:0000256" key="6">
    <source>
        <dbReference type="ARBA" id="ARBA00022776"/>
    </source>
</evidence>
<evidence type="ECO:0000256" key="5">
    <source>
        <dbReference type="ARBA" id="ARBA00022618"/>
    </source>
</evidence>
<comment type="similarity">
    <text evidence="3">Belongs to the borealin family.</text>
</comment>
<evidence type="ECO:0000256" key="2">
    <source>
        <dbReference type="ARBA" id="ARBA00004584"/>
    </source>
</evidence>
<dbReference type="InterPro" id="IPR018867">
    <property type="entry name" value="Cell_div_borealin"/>
</dbReference>
<evidence type="ECO:0000259" key="11">
    <source>
        <dbReference type="Pfam" id="PF10444"/>
    </source>
</evidence>
<dbReference type="PANTHER" id="PTHR16040">
    <property type="entry name" value="AUSTRALIN, ISOFORM A-RELATED"/>
    <property type="match status" value="1"/>
</dbReference>
<dbReference type="EMBL" id="PQXN01000028">
    <property type="protein sequence ID" value="TGO61301.1"/>
    <property type="molecule type" value="Genomic_DNA"/>
</dbReference>
<evidence type="ECO:0000256" key="7">
    <source>
        <dbReference type="ARBA" id="ARBA00023242"/>
    </source>
</evidence>
<keyword evidence="5" id="KW-0132">Cell division</keyword>
<accession>A0A4Z1II96</accession>
<proteinExistence type="inferred from homology"/>
<feature type="compositionally biased region" description="Polar residues" evidence="10">
    <location>
        <begin position="157"/>
        <end position="166"/>
    </location>
</feature>
<keyword evidence="8" id="KW-0131">Cell cycle</keyword>
<evidence type="ECO:0000313" key="13">
    <source>
        <dbReference type="Proteomes" id="UP000297527"/>
    </source>
</evidence>
<dbReference type="GO" id="GO:0032133">
    <property type="term" value="C:chromosome passenger complex"/>
    <property type="evidence" value="ECO:0007669"/>
    <property type="project" value="TreeGrafter"/>
</dbReference>
<evidence type="ECO:0000256" key="4">
    <source>
        <dbReference type="ARBA" id="ARBA00022454"/>
    </source>
</evidence>
<organism evidence="12 13">
    <name type="scientific">Botryotinia convoluta</name>
    <dbReference type="NCBI Taxonomy" id="54673"/>
    <lineage>
        <taxon>Eukaryota</taxon>
        <taxon>Fungi</taxon>
        <taxon>Dikarya</taxon>
        <taxon>Ascomycota</taxon>
        <taxon>Pezizomycotina</taxon>
        <taxon>Leotiomycetes</taxon>
        <taxon>Helotiales</taxon>
        <taxon>Sclerotiniaceae</taxon>
        <taxon>Botryotinia</taxon>
    </lineage>
</organism>
<feature type="compositionally biased region" description="Low complexity" evidence="10">
    <location>
        <begin position="200"/>
        <end position="215"/>
    </location>
</feature>
<dbReference type="Pfam" id="PF10444">
    <property type="entry name" value="Nbl1_Borealin_N"/>
    <property type="match status" value="1"/>
</dbReference>
<dbReference type="GO" id="GO:0000775">
    <property type="term" value="C:chromosome, centromeric region"/>
    <property type="evidence" value="ECO:0007669"/>
    <property type="project" value="UniProtKB-SubCell"/>
</dbReference>
<evidence type="ECO:0000256" key="1">
    <source>
        <dbReference type="ARBA" id="ARBA00004123"/>
    </source>
</evidence>
<dbReference type="InterPro" id="IPR018851">
    <property type="entry name" value="Borealin_N"/>
</dbReference>
<feature type="compositionally biased region" description="Low complexity" evidence="10">
    <location>
        <begin position="234"/>
        <end position="255"/>
    </location>
</feature>
<feature type="compositionally biased region" description="Basic and acidic residues" evidence="10">
    <location>
        <begin position="114"/>
        <end position="131"/>
    </location>
</feature>
<dbReference type="PANTHER" id="PTHR16040:SF7">
    <property type="entry name" value="AUSTRALIN, ISOFORM A-RELATED"/>
    <property type="match status" value="1"/>
</dbReference>
<evidence type="ECO:0000313" key="12">
    <source>
        <dbReference type="EMBL" id="TGO61301.1"/>
    </source>
</evidence>
<keyword evidence="13" id="KW-1185">Reference proteome</keyword>
<dbReference type="GO" id="GO:0051233">
    <property type="term" value="C:spindle midzone"/>
    <property type="evidence" value="ECO:0007669"/>
    <property type="project" value="TreeGrafter"/>
</dbReference>
<evidence type="ECO:0000256" key="10">
    <source>
        <dbReference type="SAM" id="MobiDB-lite"/>
    </source>
</evidence>
<feature type="compositionally biased region" description="Polar residues" evidence="10">
    <location>
        <begin position="221"/>
        <end position="231"/>
    </location>
</feature>
<keyword evidence="6" id="KW-0498">Mitosis</keyword>
<dbReference type="AlphaFoldDB" id="A0A4Z1II96"/>
<keyword evidence="9" id="KW-0137">Centromere</keyword>
<protein>
    <recommendedName>
        <fullName evidence="11">Borealin N-terminal domain-containing protein</fullName>
    </recommendedName>
</protein>